<sequence length="919" mass="98044">MEGIVIGAIALVFAIGLAGGLVGARMRRGEQPAADRELRSTLEQLAAWARGMHAEHESLRARVAALEAQPQPVSASPPEVAGEPHGSAVYEVSSPQAAPDLDLQTDAMENGSALGLQPDGTLAASTAPIERPESGEPAPQRAAAATAQPSQPNWFTRWLFGGNTVVRVGIVILFFGVAFLLKYAYERVHVPIELRLTGVALLAVALLVLGWRLRDKRAGYAQALQGGSVGVLYLTVFAALRLYQLIPPGAAMVLLIGIAAFSAALALLQNSRSLALLGTSGGFLAPVLASTGSGSHIMLFSYYALLNAGVLAIALKRAWRELNLAGFAFTFLIGATWGARFYRPELFASTEPFLVLFFLMYVAVPVLYARHQAVALRAPVDATLIFGTPLAAFGLQHGLVREFEYGAAFSAALLAAFYLVLAGRLLKRGNQSLRLLVEAFFALGVVFATLAVPLAFEGRWTSAVWALEAAAILWIGVRQQRLPARLFAVLLQFGAGTMFFFDLPQGGALPWLNVGFLGCAMVALAGLFSAAYIERHAQQLRPFERGIGNALLIWGALWWAAAGLLQIDEYVGDELAVHASLAWFALSSVALATIAGRVQWRGGALLSLAIAPLLLLFALEAVDATSGPLDALGYLAWPFGFAVHLYALRLHQAQAPRAAPWLHATGVWTLAIVAAKTLQWWLFAAVPDSITWADVGIGVAPALLLGALCRAAPTRWPLSEQRAYLLLGGAPLAALLALWTFAANWHGEGSAAPLPYLPVVNPLELTLFAALLLIAWWWTTVHRRGLVAGNAQRTAIGSALWGGLLFAVLNGVLLRSLHHWGGVPWDWDAMLASRLVQSALSIFWTVIALGLMVAATRRGVRSLWLIGAALMAVVVAKLFLIDLSNVGGIERVVSFIGVGVLMLVVGYFAPVPPKAEIAK</sequence>
<dbReference type="AlphaFoldDB" id="A0A9D7E233"/>
<name>A0A9D7E233_9PROT</name>
<feature type="transmembrane region" description="Helical" evidence="2">
    <location>
        <begin position="405"/>
        <end position="423"/>
    </location>
</feature>
<feature type="transmembrane region" description="Helical" evidence="2">
    <location>
        <begin position="435"/>
        <end position="454"/>
    </location>
</feature>
<feature type="transmembrane region" description="Helical" evidence="2">
    <location>
        <begin position="513"/>
        <end position="534"/>
    </location>
</feature>
<keyword evidence="2" id="KW-0812">Transmembrane</keyword>
<dbReference type="Proteomes" id="UP000807785">
    <property type="component" value="Unassembled WGS sequence"/>
</dbReference>
<proteinExistence type="predicted"/>
<feature type="transmembrane region" description="Helical" evidence="2">
    <location>
        <begin position="158"/>
        <end position="180"/>
    </location>
</feature>
<feature type="transmembrane region" description="Helical" evidence="2">
    <location>
        <begin position="6"/>
        <end position="24"/>
    </location>
</feature>
<evidence type="ECO:0000256" key="1">
    <source>
        <dbReference type="SAM" id="MobiDB-lite"/>
    </source>
</evidence>
<feature type="transmembrane region" description="Helical" evidence="2">
    <location>
        <begin position="353"/>
        <end position="370"/>
    </location>
</feature>
<feature type="transmembrane region" description="Helical" evidence="2">
    <location>
        <begin position="223"/>
        <end position="243"/>
    </location>
</feature>
<feature type="transmembrane region" description="Helical" evidence="2">
    <location>
        <begin position="297"/>
        <end position="315"/>
    </location>
</feature>
<keyword evidence="2" id="KW-0472">Membrane</keyword>
<protein>
    <submittedName>
        <fullName evidence="3">DUF2339 domain-containing protein</fullName>
    </submittedName>
</protein>
<feature type="transmembrane region" description="Helical" evidence="2">
    <location>
        <begin position="765"/>
        <end position="782"/>
    </location>
</feature>
<feature type="transmembrane region" description="Helical" evidence="2">
    <location>
        <begin position="602"/>
        <end position="619"/>
    </location>
</feature>
<feature type="transmembrane region" description="Helical" evidence="2">
    <location>
        <begin position="484"/>
        <end position="501"/>
    </location>
</feature>
<dbReference type="InterPro" id="IPR014600">
    <property type="entry name" value="UCP035905_mem"/>
</dbReference>
<feature type="transmembrane region" description="Helical" evidence="2">
    <location>
        <begin position="249"/>
        <end position="267"/>
    </location>
</feature>
<feature type="compositionally biased region" description="Low complexity" evidence="1">
    <location>
        <begin position="137"/>
        <end position="149"/>
    </location>
</feature>
<gene>
    <name evidence="3" type="ORF">IPH26_05520</name>
</gene>
<feature type="transmembrane region" description="Helical" evidence="2">
    <location>
        <begin position="546"/>
        <end position="565"/>
    </location>
</feature>
<feature type="transmembrane region" description="Helical" evidence="2">
    <location>
        <begin position="577"/>
        <end position="595"/>
    </location>
</feature>
<feature type="region of interest" description="Disordered" evidence="1">
    <location>
        <begin position="127"/>
        <end position="149"/>
    </location>
</feature>
<feature type="transmembrane region" description="Helical" evidence="2">
    <location>
        <begin position="274"/>
        <end position="291"/>
    </location>
</feature>
<dbReference type="PANTHER" id="PTHR38434">
    <property type="entry name" value="BLL2549 PROTEIN"/>
    <property type="match status" value="1"/>
</dbReference>
<reference evidence="3" key="1">
    <citation type="submission" date="2020-10" db="EMBL/GenBank/DDBJ databases">
        <title>Connecting structure to function with the recovery of over 1000 high-quality activated sludge metagenome-assembled genomes encoding full-length rRNA genes using long-read sequencing.</title>
        <authorList>
            <person name="Singleton C.M."/>
            <person name="Petriglieri F."/>
            <person name="Kristensen J.M."/>
            <person name="Kirkegaard R.H."/>
            <person name="Michaelsen T.Y."/>
            <person name="Andersen M.H."/>
            <person name="Karst S.M."/>
            <person name="Dueholm M.S."/>
            <person name="Nielsen P.H."/>
            <person name="Albertsen M."/>
        </authorList>
    </citation>
    <scope>NUCLEOTIDE SEQUENCE</scope>
    <source>
        <strain evidence="3">Bjer_18-Q3-R1-45_BAT3C.347</strain>
    </source>
</reference>
<dbReference type="Pfam" id="PF10101">
    <property type="entry name" value="DUF2339"/>
    <property type="match status" value="1"/>
</dbReference>
<evidence type="ECO:0000256" key="2">
    <source>
        <dbReference type="SAM" id="Phobius"/>
    </source>
</evidence>
<feature type="transmembrane region" description="Helical" evidence="2">
    <location>
        <begin position="631"/>
        <end position="648"/>
    </location>
</feature>
<feature type="transmembrane region" description="Helical" evidence="2">
    <location>
        <begin position="322"/>
        <end position="341"/>
    </location>
</feature>
<feature type="transmembrane region" description="Helical" evidence="2">
    <location>
        <begin position="723"/>
        <end position="745"/>
    </location>
</feature>
<feature type="transmembrane region" description="Helical" evidence="2">
    <location>
        <begin position="192"/>
        <end position="211"/>
    </location>
</feature>
<feature type="transmembrane region" description="Helical" evidence="2">
    <location>
        <begin position="862"/>
        <end position="880"/>
    </location>
</feature>
<feature type="transmembrane region" description="Helical" evidence="2">
    <location>
        <begin position="460"/>
        <end position="477"/>
    </location>
</feature>
<organism evidence="3 4">
    <name type="scientific">Candidatus Methylophosphatis roskildensis</name>
    <dbReference type="NCBI Taxonomy" id="2899263"/>
    <lineage>
        <taxon>Bacteria</taxon>
        <taxon>Pseudomonadati</taxon>
        <taxon>Pseudomonadota</taxon>
        <taxon>Betaproteobacteria</taxon>
        <taxon>Nitrosomonadales</taxon>
        <taxon>Sterolibacteriaceae</taxon>
        <taxon>Candidatus Methylophosphatis</taxon>
    </lineage>
</organism>
<feature type="transmembrane region" description="Helical" evidence="2">
    <location>
        <begin position="689"/>
        <end position="711"/>
    </location>
</feature>
<keyword evidence="2" id="KW-1133">Transmembrane helix</keyword>
<accession>A0A9D7E233</accession>
<evidence type="ECO:0000313" key="3">
    <source>
        <dbReference type="EMBL" id="MBK6972426.1"/>
    </source>
</evidence>
<comment type="caution">
    <text evidence="3">The sequence shown here is derived from an EMBL/GenBank/DDBJ whole genome shotgun (WGS) entry which is preliminary data.</text>
</comment>
<dbReference type="PANTHER" id="PTHR38434:SF1">
    <property type="entry name" value="BLL2549 PROTEIN"/>
    <property type="match status" value="1"/>
</dbReference>
<dbReference type="InterPro" id="IPR019286">
    <property type="entry name" value="DUF2339_TM"/>
</dbReference>
<feature type="transmembrane region" description="Helical" evidence="2">
    <location>
        <begin position="835"/>
        <end position="855"/>
    </location>
</feature>
<feature type="transmembrane region" description="Helical" evidence="2">
    <location>
        <begin position="660"/>
        <end position="683"/>
    </location>
</feature>
<evidence type="ECO:0000313" key="4">
    <source>
        <dbReference type="Proteomes" id="UP000807785"/>
    </source>
</evidence>
<feature type="transmembrane region" description="Helical" evidence="2">
    <location>
        <begin position="794"/>
        <end position="815"/>
    </location>
</feature>
<feature type="transmembrane region" description="Helical" evidence="2">
    <location>
        <begin position="382"/>
        <end position="399"/>
    </location>
</feature>
<feature type="transmembrane region" description="Helical" evidence="2">
    <location>
        <begin position="892"/>
        <end position="909"/>
    </location>
</feature>
<dbReference type="EMBL" id="JADJEV010000002">
    <property type="protein sequence ID" value="MBK6972426.1"/>
    <property type="molecule type" value="Genomic_DNA"/>
</dbReference>
<dbReference type="PIRSF" id="PIRSF035905">
    <property type="entry name" value="UCP035905_mp"/>
    <property type="match status" value="1"/>
</dbReference>